<feature type="transmembrane region" description="Helical" evidence="6">
    <location>
        <begin position="338"/>
        <end position="357"/>
    </location>
</feature>
<dbReference type="Gene3D" id="1.20.1740.10">
    <property type="entry name" value="Amino acid/polyamine transporter I"/>
    <property type="match status" value="1"/>
</dbReference>
<evidence type="ECO:0000313" key="9">
    <source>
        <dbReference type="Proteomes" id="UP000304951"/>
    </source>
</evidence>
<keyword evidence="4 6" id="KW-0472">Membrane</keyword>
<feature type="transmembrane region" description="Helical" evidence="6">
    <location>
        <begin position="472"/>
        <end position="499"/>
    </location>
</feature>
<reference evidence="8 9" key="1">
    <citation type="submission" date="2018-10" db="EMBL/GenBank/DDBJ databases">
        <title>Fifty Aureobasidium pullulans genomes reveal a recombining polyextremotolerant generalist.</title>
        <authorList>
            <person name="Gostincar C."/>
            <person name="Turk M."/>
            <person name="Zajc J."/>
            <person name="Gunde-Cimerman N."/>
        </authorList>
    </citation>
    <scope>NUCLEOTIDE SEQUENCE [LARGE SCALE GENOMIC DNA]</scope>
    <source>
        <strain evidence="8 9">EXF-11900</strain>
    </source>
</reference>
<evidence type="ECO:0000256" key="4">
    <source>
        <dbReference type="ARBA" id="ARBA00023136"/>
    </source>
</evidence>
<evidence type="ECO:0000256" key="6">
    <source>
        <dbReference type="SAM" id="Phobius"/>
    </source>
</evidence>
<feature type="transmembrane region" description="Helical" evidence="6">
    <location>
        <begin position="397"/>
        <end position="417"/>
    </location>
</feature>
<feature type="domain" description="Amino acid permease/ SLC12A" evidence="7">
    <location>
        <begin position="48"/>
        <end position="573"/>
    </location>
</feature>
<gene>
    <name evidence="8" type="ORF">D6D28_10299</name>
</gene>
<dbReference type="AlphaFoldDB" id="A0A4S8S093"/>
<dbReference type="Pfam" id="PF00324">
    <property type="entry name" value="AA_permease"/>
    <property type="match status" value="1"/>
</dbReference>
<feature type="transmembrane region" description="Helical" evidence="6">
    <location>
        <begin position="520"/>
        <end position="542"/>
    </location>
</feature>
<keyword evidence="3 6" id="KW-1133">Transmembrane helix</keyword>
<evidence type="ECO:0000256" key="5">
    <source>
        <dbReference type="SAM" id="MobiDB-lite"/>
    </source>
</evidence>
<dbReference type="EMBL" id="QZAF01000995">
    <property type="protein sequence ID" value="THV63911.1"/>
    <property type="molecule type" value="Genomic_DNA"/>
</dbReference>
<evidence type="ECO:0000313" key="8">
    <source>
        <dbReference type="EMBL" id="THV63911.1"/>
    </source>
</evidence>
<dbReference type="PANTHER" id="PTHR43341:SF6">
    <property type="entry name" value="AMINO ACID TRANSPORTER (EUROFUNG)"/>
    <property type="match status" value="1"/>
</dbReference>
<sequence>MPFWDKNEKVGDSVSQSPSDPFHRDSTEHGEVHSQSDHLQRRLGNRQIQLIAIGGSIGTALFVSIGTGLARGGPGSLFVAYFIYSCFLGLVNNCIAEMTILYPVEGGFIRLAGHLVDEAFGFMAGWNFFLYEALLIPFEITALTTVLGFWSDNIPPWSIPIACIRPFLSWRSPSHPFSLPCTFFLAPKKDRFILPPLRLYNRDGFLCVIPLRLAPKATFCAQPCLSARILLNVLAVKAYGEAEFWLSGGKVILIFLLFAFTFVTMVGGNPQHDAYGFRNWNDGAFAMYRTMGTLGRFEGFCAALWSASFCVVGPEYISMVSAEAKRPRTYIKTAFKTVYWRFGIFFIAGALFAGIVVSHTDPELVAIVSGTGEGGGTAAASPYVIAMKNMAIVGLPHFVNALLVTSIFSAGNTYTYCATRSLHGMAVEGRAPKLFRKCTKGGVPIFCFLFVMCFPCLAFLQVSSGSNKVLTWLVNLITAGGIINYIVMTTTYIFFWRALKAQGVDRKLLPYCGWFQPWSAYIGLAWMIMIVTCYGYTSFAPWSVDNFFIYYTMVLLAIVTFTFWKVFKKTTLRRPHTTDLVWERPAIDAYEASFLDPPNSFWNEMLGPLRKNKGSDRQGSDSGNYSGME</sequence>
<evidence type="ECO:0000256" key="1">
    <source>
        <dbReference type="ARBA" id="ARBA00004141"/>
    </source>
</evidence>
<comment type="caution">
    <text evidence="8">The sequence shown here is derived from an EMBL/GenBank/DDBJ whole genome shotgun (WGS) entry which is preliminary data.</text>
</comment>
<comment type="subcellular location">
    <subcellularLocation>
        <location evidence="1">Membrane</location>
        <topology evidence="1">Multi-pass membrane protein</topology>
    </subcellularLocation>
</comment>
<keyword evidence="2 6" id="KW-0812">Transmembrane</keyword>
<feature type="transmembrane region" description="Helical" evidence="6">
    <location>
        <begin position="76"/>
        <end position="95"/>
    </location>
</feature>
<feature type="compositionally biased region" description="Basic and acidic residues" evidence="5">
    <location>
        <begin position="21"/>
        <end position="38"/>
    </location>
</feature>
<dbReference type="GO" id="GO:0016020">
    <property type="term" value="C:membrane"/>
    <property type="evidence" value="ECO:0007669"/>
    <property type="project" value="UniProtKB-SubCell"/>
</dbReference>
<feature type="transmembrane region" description="Helical" evidence="6">
    <location>
        <begin position="50"/>
        <end position="70"/>
    </location>
</feature>
<proteinExistence type="predicted"/>
<name>A0A4S8S093_AURPU</name>
<feature type="transmembrane region" description="Helical" evidence="6">
    <location>
        <begin position="438"/>
        <end position="460"/>
    </location>
</feature>
<evidence type="ECO:0000256" key="3">
    <source>
        <dbReference type="ARBA" id="ARBA00022989"/>
    </source>
</evidence>
<dbReference type="InterPro" id="IPR050524">
    <property type="entry name" value="APC_YAT"/>
</dbReference>
<dbReference type="Proteomes" id="UP000304951">
    <property type="component" value="Unassembled WGS sequence"/>
</dbReference>
<evidence type="ECO:0000259" key="7">
    <source>
        <dbReference type="Pfam" id="PF00324"/>
    </source>
</evidence>
<feature type="compositionally biased region" description="Basic and acidic residues" evidence="5">
    <location>
        <begin position="1"/>
        <end position="11"/>
    </location>
</feature>
<evidence type="ECO:0000256" key="2">
    <source>
        <dbReference type="ARBA" id="ARBA00022692"/>
    </source>
</evidence>
<feature type="transmembrane region" description="Helical" evidence="6">
    <location>
        <begin position="548"/>
        <end position="567"/>
    </location>
</feature>
<protein>
    <submittedName>
        <fullName evidence="8">Putative amino acid permease</fullName>
    </submittedName>
</protein>
<dbReference type="GO" id="GO:0015171">
    <property type="term" value="F:amino acid transmembrane transporter activity"/>
    <property type="evidence" value="ECO:0007669"/>
    <property type="project" value="TreeGrafter"/>
</dbReference>
<dbReference type="InterPro" id="IPR004841">
    <property type="entry name" value="AA-permease/SLC12A_dom"/>
</dbReference>
<organism evidence="8 9">
    <name type="scientific">Aureobasidium pullulans</name>
    <name type="common">Black yeast</name>
    <name type="synonym">Pullularia pullulans</name>
    <dbReference type="NCBI Taxonomy" id="5580"/>
    <lineage>
        <taxon>Eukaryota</taxon>
        <taxon>Fungi</taxon>
        <taxon>Dikarya</taxon>
        <taxon>Ascomycota</taxon>
        <taxon>Pezizomycotina</taxon>
        <taxon>Dothideomycetes</taxon>
        <taxon>Dothideomycetidae</taxon>
        <taxon>Dothideales</taxon>
        <taxon>Saccotheciaceae</taxon>
        <taxon>Aureobasidium</taxon>
    </lineage>
</organism>
<accession>A0A4S8S093</accession>
<dbReference type="PANTHER" id="PTHR43341">
    <property type="entry name" value="AMINO ACID PERMEASE"/>
    <property type="match status" value="1"/>
</dbReference>
<feature type="region of interest" description="Disordered" evidence="5">
    <location>
        <begin position="1"/>
        <end position="38"/>
    </location>
</feature>
<feature type="transmembrane region" description="Helical" evidence="6">
    <location>
        <begin position="251"/>
        <end position="268"/>
    </location>
</feature>
<dbReference type="PIRSF" id="PIRSF006060">
    <property type="entry name" value="AA_transporter"/>
    <property type="match status" value="1"/>
</dbReference>
<feature type="transmembrane region" description="Helical" evidence="6">
    <location>
        <begin position="297"/>
        <end position="317"/>
    </location>
</feature>